<protein>
    <submittedName>
        <fullName evidence="2">Uncharacterized protein</fullName>
    </submittedName>
</protein>
<keyword evidence="3" id="KW-1185">Reference proteome</keyword>
<dbReference type="AlphaFoldDB" id="A0A7Z2GD92"/>
<dbReference type="Proteomes" id="UP000434209">
    <property type="component" value="Chromosome 4"/>
</dbReference>
<evidence type="ECO:0000313" key="3">
    <source>
        <dbReference type="Proteomes" id="UP000434209"/>
    </source>
</evidence>
<accession>A0A7Z2GD92</accession>
<dbReference type="EMBL" id="CP046912">
    <property type="protein sequence ID" value="QGZ59681.1"/>
    <property type="molecule type" value="Genomic_DNA"/>
</dbReference>
<reference evidence="2 3" key="1">
    <citation type="submission" date="2019-12" db="EMBL/GenBank/DDBJ databases">
        <title>Paraburkholderia acidiphila 7Q-K02 sp. nov and Paraburkholderia acidisoli DHF22 sp. nov., two strains isolated from forest soil.</title>
        <authorList>
            <person name="Gao Z."/>
            <person name="Qiu L."/>
        </authorList>
    </citation>
    <scope>NUCLEOTIDE SEQUENCE [LARGE SCALE GENOMIC DNA]</scope>
    <source>
        <strain evidence="2 3">7Q-K02</strain>
    </source>
</reference>
<dbReference type="KEGG" id="pacp:FAZ97_32420"/>
<gene>
    <name evidence="2" type="ORF">FAZ97_32420</name>
</gene>
<organism evidence="2 3">
    <name type="scientific">Paraburkholderia acidiphila</name>
    <dbReference type="NCBI Taxonomy" id="2571747"/>
    <lineage>
        <taxon>Bacteria</taxon>
        <taxon>Pseudomonadati</taxon>
        <taxon>Pseudomonadota</taxon>
        <taxon>Betaproteobacteria</taxon>
        <taxon>Burkholderiales</taxon>
        <taxon>Burkholderiaceae</taxon>
        <taxon>Paraburkholderia</taxon>
    </lineage>
</organism>
<feature type="region of interest" description="Disordered" evidence="1">
    <location>
        <begin position="46"/>
        <end position="67"/>
    </location>
</feature>
<proteinExistence type="predicted"/>
<evidence type="ECO:0000313" key="2">
    <source>
        <dbReference type="EMBL" id="QGZ59681.1"/>
    </source>
</evidence>
<name>A0A7Z2GD92_9BURK</name>
<sequence>MKLNPNQKSALIQASKLGIECIDATILQLKAECPDAFHSQRTLRKRQFHHRPASDTPHFSFVVNRQS</sequence>
<dbReference type="RefSeq" id="WP_158762859.1">
    <property type="nucleotide sequence ID" value="NZ_CP046912.1"/>
</dbReference>
<evidence type="ECO:0000256" key="1">
    <source>
        <dbReference type="SAM" id="MobiDB-lite"/>
    </source>
</evidence>
<dbReference type="OrthoDB" id="9109076at2"/>